<keyword evidence="3" id="KW-1185">Reference proteome</keyword>
<name>A0A401U6T3_9BACT</name>
<reference evidence="2 3" key="1">
    <citation type="submission" date="2018-11" db="EMBL/GenBank/DDBJ databases">
        <title>Chryseotalea sanarue gen. nov., sp., nov., a member of the family Cytophagaceae, isolated from a brackish lake in Hamamatsu Japan.</title>
        <authorList>
            <person name="Maejima Y."/>
            <person name="Iino T."/>
            <person name="Muraguchi Y."/>
            <person name="Fukuda K."/>
            <person name="Ohkuma M."/>
            <person name="Moriuchi R."/>
            <person name="Dohra H."/>
            <person name="Kimbara K."/>
            <person name="Shintani M."/>
        </authorList>
    </citation>
    <scope>NUCLEOTIDE SEQUENCE [LARGE SCALE GENOMIC DNA]</scope>
    <source>
        <strain evidence="2 3">Ys</strain>
    </source>
</reference>
<gene>
    <name evidence="2" type="ORF">SanaruYs_08920</name>
</gene>
<sequence length="248" mass="28306">MQTRILFLVFALPLCVYAQTKIEKNFPIQASQNLVLEFDYPELIKISTWDKQEVSIKGTVSINRGENDEAFELTSSNEGGALVIASSIRNKDKLPKRMLIKQGTEEYYFKTDNYRDPEVQKFMEENGKNYRYMNNGVIIEIELEIFIPKNKATTIDAKYGMVELLACQAPLTVNATYGGVDVTVPTQGLKMLSARTKFGEIFTNLTQKPNGSNFPDNYDNWTSVRYELGTGNELEVESKYGRVYLRKQ</sequence>
<organism evidence="2 3">
    <name type="scientific">Chryseotalea sanaruensis</name>
    <dbReference type="NCBI Taxonomy" id="2482724"/>
    <lineage>
        <taxon>Bacteria</taxon>
        <taxon>Pseudomonadati</taxon>
        <taxon>Bacteroidota</taxon>
        <taxon>Cytophagia</taxon>
        <taxon>Cytophagales</taxon>
        <taxon>Chryseotaleaceae</taxon>
        <taxon>Chryseotalea</taxon>
    </lineage>
</organism>
<comment type="caution">
    <text evidence="2">The sequence shown here is derived from an EMBL/GenBank/DDBJ whole genome shotgun (WGS) entry which is preliminary data.</text>
</comment>
<evidence type="ECO:0008006" key="4">
    <source>
        <dbReference type="Google" id="ProtNLM"/>
    </source>
</evidence>
<proteinExistence type="predicted"/>
<evidence type="ECO:0000313" key="3">
    <source>
        <dbReference type="Proteomes" id="UP000288227"/>
    </source>
</evidence>
<evidence type="ECO:0000256" key="1">
    <source>
        <dbReference type="SAM" id="SignalP"/>
    </source>
</evidence>
<accession>A0A401U6T3</accession>
<dbReference type="OrthoDB" id="1115882at2"/>
<evidence type="ECO:0000313" key="2">
    <source>
        <dbReference type="EMBL" id="GCC50674.1"/>
    </source>
</evidence>
<keyword evidence="1" id="KW-0732">Signal</keyword>
<dbReference type="Proteomes" id="UP000288227">
    <property type="component" value="Unassembled WGS sequence"/>
</dbReference>
<feature type="chain" id="PRO_5019516871" description="Adhesin domain-containing protein" evidence="1">
    <location>
        <begin position="19"/>
        <end position="248"/>
    </location>
</feature>
<protein>
    <recommendedName>
        <fullName evidence="4">Adhesin domain-containing protein</fullName>
    </recommendedName>
</protein>
<dbReference type="RefSeq" id="WP_127121345.1">
    <property type="nucleotide sequence ID" value="NZ_BHXQ01000002.1"/>
</dbReference>
<dbReference type="AlphaFoldDB" id="A0A401U6T3"/>
<feature type="signal peptide" evidence="1">
    <location>
        <begin position="1"/>
        <end position="18"/>
    </location>
</feature>
<dbReference type="EMBL" id="BHXQ01000002">
    <property type="protein sequence ID" value="GCC50674.1"/>
    <property type="molecule type" value="Genomic_DNA"/>
</dbReference>